<accession>A0A3N1NPA5</accession>
<evidence type="ECO:0000259" key="2">
    <source>
        <dbReference type="PROSITE" id="PS50925"/>
    </source>
</evidence>
<feature type="domain" description="BLUF" evidence="2">
    <location>
        <begin position="4"/>
        <end position="101"/>
    </location>
</feature>
<dbReference type="SMART" id="SM01034">
    <property type="entry name" value="BLUF"/>
    <property type="match status" value="1"/>
</dbReference>
<evidence type="ECO:0000256" key="1">
    <source>
        <dbReference type="SAM" id="Phobius"/>
    </source>
</evidence>
<dbReference type="InterPro" id="IPR036046">
    <property type="entry name" value="Acylphosphatase-like_dom_sf"/>
</dbReference>
<gene>
    <name evidence="3" type="ORF">EDC38_2955</name>
</gene>
<organism evidence="3 4">
    <name type="scientific">Marinimicrobium koreense</name>
    <dbReference type="NCBI Taxonomy" id="306545"/>
    <lineage>
        <taxon>Bacteria</taxon>
        <taxon>Pseudomonadati</taxon>
        <taxon>Pseudomonadota</taxon>
        <taxon>Gammaproteobacteria</taxon>
        <taxon>Cellvibrionales</taxon>
        <taxon>Cellvibrionaceae</taxon>
        <taxon>Marinimicrobium</taxon>
    </lineage>
</organism>
<dbReference type="Pfam" id="PF04940">
    <property type="entry name" value="BLUF"/>
    <property type="match status" value="1"/>
</dbReference>
<proteinExistence type="predicted"/>
<keyword evidence="4" id="KW-1185">Reference proteome</keyword>
<comment type="caution">
    <text evidence="3">The sequence shown here is derived from an EMBL/GenBank/DDBJ whole genome shotgun (WGS) entry which is preliminary data.</text>
</comment>
<dbReference type="Gene3D" id="3.30.70.100">
    <property type="match status" value="1"/>
</dbReference>
<dbReference type="RefSeq" id="WP_170162954.1">
    <property type="nucleotide sequence ID" value="NZ_JBHYFO010000015.1"/>
</dbReference>
<keyword evidence="1" id="KW-0472">Membrane</keyword>
<dbReference type="GO" id="GO:0071949">
    <property type="term" value="F:FAD binding"/>
    <property type="evidence" value="ECO:0007669"/>
    <property type="project" value="InterPro"/>
</dbReference>
<evidence type="ECO:0000313" key="4">
    <source>
        <dbReference type="Proteomes" id="UP000273643"/>
    </source>
</evidence>
<keyword evidence="1" id="KW-0812">Transmembrane</keyword>
<feature type="transmembrane region" description="Helical" evidence="1">
    <location>
        <begin position="165"/>
        <end position="186"/>
    </location>
</feature>
<dbReference type="Proteomes" id="UP000273643">
    <property type="component" value="Unassembled WGS sequence"/>
</dbReference>
<dbReference type="EMBL" id="RJUK01000003">
    <property type="protein sequence ID" value="ROQ17983.1"/>
    <property type="molecule type" value="Genomic_DNA"/>
</dbReference>
<name>A0A3N1NPA5_9GAMM</name>
<keyword evidence="1" id="KW-1133">Transmembrane helix</keyword>
<protein>
    <submittedName>
        <fullName evidence="3">FAD-dependent sensor of blue light</fullName>
    </submittedName>
</protein>
<dbReference type="AlphaFoldDB" id="A0A3N1NPA5"/>
<dbReference type="PROSITE" id="PS50925">
    <property type="entry name" value="BLUF"/>
    <property type="match status" value="1"/>
</dbReference>
<dbReference type="InterPro" id="IPR007024">
    <property type="entry name" value="BLUF_domain"/>
</dbReference>
<evidence type="ECO:0000313" key="3">
    <source>
        <dbReference type="EMBL" id="ROQ17983.1"/>
    </source>
</evidence>
<dbReference type="GO" id="GO:0009882">
    <property type="term" value="F:blue light photoreceptor activity"/>
    <property type="evidence" value="ECO:0007669"/>
    <property type="project" value="InterPro"/>
</dbReference>
<dbReference type="SUPFAM" id="SSF54975">
    <property type="entry name" value="Acylphosphatase/BLUF domain-like"/>
    <property type="match status" value="1"/>
</dbReference>
<reference evidence="3 4" key="1">
    <citation type="submission" date="2018-11" db="EMBL/GenBank/DDBJ databases">
        <title>Genomic Encyclopedia of Type Strains, Phase IV (KMG-IV): sequencing the most valuable type-strain genomes for metagenomic binning, comparative biology and taxonomic classification.</title>
        <authorList>
            <person name="Goeker M."/>
        </authorList>
    </citation>
    <scope>NUCLEOTIDE SEQUENCE [LARGE SCALE GENOMIC DNA]</scope>
    <source>
        <strain evidence="3 4">DSM 16974</strain>
    </source>
</reference>
<sequence length="187" mass="20915">MTDLVQVVYISRATFKAMPASGGVEPHVARILQQSRTNNPRLGLGGVLYYGEGCFFQCLEGEREVVDKMLAKLKGDDRHKDFKVVLQRNITERQFTDWSMKYIPTNATVKGLLARAGYDRFDPYQFDQKTIEDLLTTFRELRAQADRAIPSHAAQPEVRANESGAMPYVVAGVVVLACAVAVGWFVL</sequence>